<dbReference type="Proteomes" id="UP001596432">
    <property type="component" value="Unassembled WGS sequence"/>
</dbReference>
<proteinExistence type="predicted"/>
<reference evidence="2 3" key="1">
    <citation type="journal article" date="2019" name="Int. J. Syst. Evol. Microbiol.">
        <title>The Global Catalogue of Microorganisms (GCM) 10K type strain sequencing project: providing services to taxonomists for standard genome sequencing and annotation.</title>
        <authorList>
            <consortium name="The Broad Institute Genomics Platform"/>
            <consortium name="The Broad Institute Genome Sequencing Center for Infectious Disease"/>
            <person name="Wu L."/>
            <person name="Ma J."/>
        </authorList>
    </citation>
    <scope>NUCLEOTIDE SEQUENCE [LARGE SCALE GENOMIC DNA]</scope>
    <source>
        <strain evidence="2 3">XZYJT29</strain>
    </source>
</reference>
<dbReference type="InterPro" id="IPR044925">
    <property type="entry name" value="His-Me_finger_sf"/>
</dbReference>
<dbReference type="GeneID" id="78823070"/>
<gene>
    <name evidence="2" type="ORF">ACFQMA_23160</name>
</gene>
<dbReference type="GO" id="GO:0004519">
    <property type="term" value="F:endonuclease activity"/>
    <property type="evidence" value="ECO:0007669"/>
    <property type="project" value="UniProtKB-KW"/>
</dbReference>
<protein>
    <submittedName>
        <fullName evidence="2">HNH endonuclease</fullName>
    </submittedName>
</protein>
<organism evidence="2 3">
    <name type="scientific">Halosimplex aquaticum</name>
    <dbReference type="NCBI Taxonomy" id="3026162"/>
    <lineage>
        <taxon>Archaea</taxon>
        <taxon>Methanobacteriati</taxon>
        <taxon>Methanobacteriota</taxon>
        <taxon>Stenosarchaea group</taxon>
        <taxon>Halobacteria</taxon>
        <taxon>Halobacteriales</taxon>
        <taxon>Haloarculaceae</taxon>
        <taxon>Halosimplex</taxon>
    </lineage>
</organism>
<sequence>MTSVTVGPRVEFDPDHYPRIRVWDRQAGQDRYLYLHRLTAYAHGLIDDLWTDLEVHHLDHGRWNNRPGNLEAREPEPHADYHLNGGALP</sequence>
<keyword evidence="2" id="KW-0378">Hydrolase</keyword>
<feature type="compositionally biased region" description="Basic and acidic residues" evidence="1">
    <location>
        <begin position="71"/>
        <end position="81"/>
    </location>
</feature>
<dbReference type="EMBL" id="JBHTAS010000001">
    <property type="protein sequence ID" value="MFC7142721.1"/>
    <property type="molecule type" value="Genomic_DNA"/>
</dbReference>
<keyword evidence="2" id="KW-0255">Endonuclease</keyword>
<keyword evidence="2" id="KW-0540">Nuclease</keyword>
<feature type="region of interest" description="Disordered" evidence="1">
    <location>
        <begin position="64"/>
        <end position="89"/>
    </location>
</feature>
<accession>A0ABD5YAJ7</accession>
<comment type="caution">
    <text evidence="2">The sequence shown here is derived from an EMBL/GenBank/DDBJ whole genome shotgun (WGS) entry which is preliminary data.</text>
</comment>
<evidence type="ECO:0000313" key="3">
    <source>
        <dbReference type="Proteomes" id="UP001596432"/>
    </source>
</evidence>
<dbReference type="SUPFAM" id="SSF54060">
    <property type="entry name" value="His-Me finger endonucleases"/>
    <property type="match status" value="1"/>
</dbReference>
<dbReference type="Gene3D" id="3.90.75.20">
    <property type="match status" value="1"/>
</dbReference>
<dbReference type="AlphaFoldDB" id="A0ABD5YAJ7"/>
<dbReference type="RefSeq" id="WP_274323775.1">
    <property type="nucleotide sequence ID" value="NZ_CP118158.1"/>
</dbReference>
<name>A0ABD5YAJ7_9EURY</name>
<evidence type="ECO:0000256" key="1">
    <source>
        <dbReference type="SAM" id="MobiDB-lite"/>
    </source>
</evidence>
<evidence type="ECO:0000313" key="2">
    <source>
        <dbReference type="EMBL" id="MFC7142721.1"/>
    </source>
</evidence>
<keyword evidence="3" id="KW-1185">Reference proteome</keyword>